<name>H0EC17_9ACTN</name>
<accession>H0EC17</accession>
<feature type="domain" description="Metallo-beta-lactamase" evidence="1">
    <location>
        <begin position="37"/>
        <end position="233"/>
    </location>
</feature>
<dbReference type="EMBL" id="AGUD01000327">
    <property type="protein sequence ID" value="EHN08779.1"/>
    <property type="molecule type" value="Genomic_DNA"/>
</dbReference>
<comment type="caution">
    <text evidence="2">The sequence shown here is derived from an EMBL/GenBank/DDBJ whole genome shotgun (WGS) entry which is preliminary data.</text>
</comment>
<dbReference type="InterPro" id="IPR036866">
    <property type="entry name" value="RibonucZ/Hydroxyglut_hydro"/>
</dbReference>
<protein>
    <submittedName>
        <fullName evidence="2">Metallo-beta-lactamase superfamily domain protein</fullName>
    </submittedName>
</protein>
<proteinExistence type="predicted"/>
<dbReference type="PANTHER" id="PTHR42951">
    <property type="entry name" value="METALLO-BETA-LACTAMASE DOMAIN-CONTAINING"/>
    <property type="match status" value="1"/>
</dbReference>
<dbReference type="Proteomes" id="UP000005143">
    <property type="component" value="Unassembled WGS sequence"/>
</dbReference>
<dbReference type="PANTHER" id="PTHR42951:SF4">
    <property type="entry name" value="ACYL-COENZYME A THIOESTERASE MBLAC2"/>
    <property type="match status" value="1"/>
</dbReference>
<keyword evidence="3" id="KW-1185">Reference proteome</keyword>
<evidence type="ECO:0000313" key="2">
    <source>
        <dbReference type="EMBL" id="EHN08779.1"/>
    </source>
</evidence>
<sequence length="278" mass="29344">MRALAVHPDVLVVVSRVWQTTAALVRAPAATGDAGADPAAALAGATAAPREAFLVDSPVYPDELELTAQVADQAGFAVAGLLATHGDWDHLLGRLAFPKAALGVAETTAARLTGRSGDAVRELRAFDAEHYVAREGALGLGELQSLPVPGKVELGAAGPGQRHELELHPAAGHTADGMAIWVPWARVLICGDYLSPVEIPTWTAADGSRSAYRATLEGLKPLVEQADWVIPGHGGPIDAQRALAIWREDVAYVEDWKLPLARSDRRQKQLHEGNRAAG</sequence>
<gene>
    <name evidence="2" type="ORF">PAI11_44020</name>
</gene>
<dbReference type="SMART" id="SM00849">
    <property type="entry name" value="Lactamase_B"/>
    <property type="match status" value="1"/>
</dbReference>
<dbReference type="RefSeq" id="WP_007579481.1">
    <property type="nucleotide sequence ID" value="NZ_AGUD01000327.1"/>
</dbReference>
<organism evidence="2 3">
    <name type="scientific">Patulibacter medicamentivorans</name>
    <dbReference type="NCBI Taxonomy" id="1097667"/>
    <lineage>
        <taxon>Bacteria</taxon>
        <taxon>Bacillati</taxon>
        <taxon>Actinomycetota</taxon>
        <taxon>Thermoleophilia</taxon>
        <taxon>Solirubrobacterales</taxon>
        <taxon>Patulibacteraceae</taxon>
        <taxon>Patulibacter</taxon>
    </lineage>
</organism>
<dbReference type="InterPro" id="IPR001279">
    <property type="entry name" value="Metallo-B-lactamas"/>
</dbReference>
<dbReference type="InterPro" id="IPR050855">
    <property type="entry name" value="NDM-1-like"/>
</dbReference>
<reference evidence="2 3" key="1">
    <citation type="journal article" date="2013" name="Biodegradation">
        <title>Quantitative proteomic analysis of ibuprofen-degrading Patulibacter sp. strain I11.</title>
        <authorList>
            <person name="Almeida B."/>
            <person name="Kjeldal H."/>
            <person name="Lolas I."/>
            <person name="Knudsen A.D."/>
            <person name="Carvalho G."/>
            <person name="Nielsen K.L."/>
            <person name="Barreto Crespo M.T."/>
            <person name="Stensballe A."/>
            <person name="Nielsen J.L."/>
        </authorList>
    </citation>
    <scope>NUCLEOTIDE SEQUENCE [LARGE SCALE GENOMIC DNA]</scope>
    <source>
        <strain evidence="2 3">I11</strain>
    </source>
</reference>
<dbReference type="Pfam" id="PF00753">
    <property type="entry name" value="Lactamase_B"/>
    <property type="match status" value="1"/>
</dbReference>
<evidence type="ECO:0000313" key="3">
    <source>
        <dbReference type="Proteomes" id="UP000005143"/>
    </source>
</evidence>
<dbReference type="SUPFAM" id="SSF56281">
    <property type="entry name" value="Metallo-hydrolase/oxidoreductase"/>
    <property type="match status" value="1"/>
</dbReference>
<dbReference type="OrthoDB" id="3813329at2"/>
<dbReference type="Gene3D" id="3.60.15.10">
    <property type="entry name" value="Ribonuclease Z/Hydroxyacylglutathione hydrolase-like"/>
    <property type="match status" value="1"/>
</dbReference>
<dbReference type="AlphaFoldDB" id="H0EC17"/>
<evidence type="ECO:0000259" key="1">
    <source>
        <dbReference type="SMART" id="SM00849"/>
    </source>
</evidence>